<feature type="region of interest" description="Disordered" evidence="1">
    <location>
        <begin position="358"/>
        <end position="381"/>
    </location>
</feature>
<reference evidence="3 4" key="2">
    <citation type="submission" date="2017-02" db="EMBL/GenBank/DDBJ databases">
        <title>Draft genome sequence of Streptomyces phaeoluteigriseus type strain DSM41896.</title>
        <authorList>
            <person name="Salih T.S."/>
            <person name="Algora Gallardo L."/>
            <person name="Melo Santos T."/>
            <person name="Filgueira Martinez S."/>
            <person name="Herron P.R."/>
        </authorList>
    </citation>
    <scope>NUCLEOTIDE SEQUENCE [LARGE SCALE GENOMIC DNA]</scope>
    <source>
        <strain evidence="3 4">DSM 41896</strain>
    </source>
</reference>
<evidence type="ECO:0000313" key="4">
    <source>
        <dbReference type="Proteomes" id="UP000184286"/>
    </source>
</evidence>
<evidence type="ECO:0000256" key="2">
    <source>
        <dbReference type="SAM" id="Phobius"/>
    </source>
</evidence>
<feature type="transmembrane region" description="Helical" evidence="2">
    <location>
        <begin position="63"/>
        <end position="85"/>
    </location>
</feature>
<feature type="transmembrane region" description="Helical" evidence="2">
    <location>
        <begin position="97"/>
        <end position="117"/>
    </location>
</feature>
<keyword evidence="2" id="KW-0812">Transmembrane</keyword>
<protein>
    <recommendedName>
        <fullName evidence="5">DUF2637 domain-containing protein</fullName>
    </recommendedName>
</protein>
<organism evidence="3 4">
    <name type="scientific">Streptomyces phaeoluteigriseus</name>
    <dbReference type="NCBI Taxonomy" id="114686"/>
    <lineage>
        <taxon>Bacteria</taxon>
        <taxon>Bacillati</taxon>
        <taxon>Actinomycetota</taxon>
        <taxon>Actinomycetes</taxon>
        <taxon>Kitasatosporales</taxon>
        <taxon>Streptomycetaceae</taxon>
        <taxon>Streptomyces</taxon>
        <taxon>Streptomyces aurantiacus group</taxon>
    </lineage>
</organism>
<dbReference type="STRING" id="114686.BM536_037615"/>
<evidence type="ECO:0000313" key="3">
    <source>
        <dbReference type="EMBL" id="OQD51839.1"/>
    </source>
</evidence>
<keyword evidence="2" id="KW-0472">Membrane</keyword>
<dbReference type="EMBL" id="MPOH02000045">
    <property type="protein sequence ID" value="OQD51839.1"/>
    <property type="molecule type" value="Genomic_DNA"/>
</dbReference>
<sequence length="381" mass="40916">MKQPENGDTVNAKNTKDKKGWREMRSDTSPRGMVLAILGIVTLGVAILSVAVSYTILEPAFGGWAVPTVGALDALWVVFQVTEILAGNNRRRATRVLWAGLVLTAINAAIPTADLILSRTDGFELAIVLTPIAIIATKAAWWIVLPSLGRKTSTDTQRTIAERRQTVADQLETMEADAAHRIELLEMAKTLEERVAEAETAYRLSVLKAQQTMTQELHAQAEATAQIVREKPLPPEVAAIRLPEFGTWTPTAPALPGTDGTQVRALTGGTGGTRAGDPAHPAAQTVTLADLAAVAGVPVPQPGEQLTDAQLDVVLRHLRYGKNPPASYRKARDAFRAANFVGSEERIRTAWVALMAKEHGASQTDADTAEDSEDESEDADV</sequence>
<name>A0A1V6MH85_9ACTN</name>
<evidence type="ECO:0008006" key="5">
    <source>
        <dbReference type="Google" id="ProtNLM"/>
    </source>
</evidence>
<evidence type="ECO:0000256" key="1">
    <source>
        <dbReference type="SAM" id="MobiDB-lite"/>
    </source>
</evidence>
<dbReference type="AlphaFoldDB" id="A0A1V6MH85"/>
<feature type="transmembrane region" description="Helical" evidence="2">
    <location>
        <begin position="32"/>
        <end position="57"/>
    </location>
</feature>
<accession>A0A1V6MH85</accession>
<proteinExistence type="predicted"/>
<comment type="caution">
    <text evidence="3">The sequence shown here is derived from an EMBL/GenBank/DDBJ whole genome shotgun (WGS) entry which is preliminary data.</text>
</comment>
<gene>
    <name evidence="3" type="ORF">BM536_037615</name>
</gene>
<feature type="transmembrane region" description="Helical" evidence="2">
    <location>
        <begin position="123"/>
        <end position="144"/>
    </location>
</feature>
<feature type="compositionally biased region" description="Basic and acidic residues" evidence="1">
    <location>
        <begin position="14"/>
        <end position="26"/>
    </location>
</feature>
<reference evidence="4" key="1">
    <citation type="submission" date="2016-11" db="EMBL/GenBank/DDBJ databases">
        <authorList>
            <person name="Schniete J.K."/>
            <person name="Salih T."/>
            <person name="Algora Gallardo L."/>
            <person name="Martinez Fernandez S."/>
            <person name="Herron P.R."/>
        </authorList>
    </citation>
    <scope>NUCLEOTIDE SEQUENCE [LARGE SCALE GENOMIC DNA]</scope>
    <source>
        <strain evidence="4">DSM 41896</strain>
    </source>
</reference>
<feature type="compositionally biased region" description="Acidic residues" evidence="1">
    <location>
        <begin position="367"/>
        <end position="381"/>
    </location>
</feature>
<feature type="region of interest" description="Disordered" evidence="1">
    <location>
        <begin position="1"/>
        <end position="26"/>
    </location>
</feature>
<keyword evidence="2" id="KW-1133">Transmembrane helix</keyword>
<feature type="compositionally biased region" description="Polar residues" evidence="1">
    <location>
        <begin position="1"/>
        <end position="13"/>
    </location>
</feature>
<dbReference type="Proteomes" id="UP000184286">
    <property type="component" value="Unassembled WGS sequence"/>
</dbReference>